<dbReference type="EMBL" id="MU004532">
    <property type="protein sequence ID" value="KAF2648571.1"/>
    <property type="molecule type" value="Genomic_DNA"/>
</dbReference>
<sequence length="229" mass="26458">MTTIMTTLENAEITARNSTSSPLLRLPAELRIEVYAYAVGGHLLHVRFKPPKVAAYHEICFCLSHVSRPLAPSRLTGYDWDFEHKLHHCEPAVSICNITLVCRQVATESWNFQFRYNTLNFHEIFNLYAFILRSSPTRLSAIIEIRLSTEEFNTMLRAHEWEDAISSLPNLKRIIVMDKKSIGPSRRLAYTENLASNIRQQRRYQRRSIELIDETMDGLEADTFVSVTV</sequence>
<evidence type="ECO:0000313" key="2">
    <source>
        <dbReference type="EMBL" id="KAF2648571.1"/>
    </source>
</evidence>
<proteinExistence type="predicted"/>
<dbReference type="Proteomes" id="UP000799324">
    <property type="component" value="Unassembled WGS sequence"/>
</dbReference>
<dbReference type="PANTHER" id="PTHR38790:SF4">
    <property type="entry name" value="2EXR DOMAIN-CONTAINING PROTEIN"/>
    <property type="match status" value="1"/>
</dbReference>
<dbReference type="Pfam" id="PF24864">
    <property type="entry name" value="DUF7730"/>
    <property type="match status" value="1"/>
</dbReference>
<name>A0A6A6SNL5_9PLEO</name>
<accession>A0A6A6SNL5</accession>
<dbReference type="InterPro" id="IPR056632">
    <property type="entry name" value="DUF7730"/>
</dbReference>
<dbReference type="OrthoDB" id="5413827at2759"/>
<keyword evidence="3" id="KW-1185">Reference proteome</keyword>
<organism evidence="2 3">
    <name type="scientific">Lophiostoma macrostomum CBS 122681</name>
    <dbReference type="NCBI Taxonomy" id="1314788"/>
    <lineage>
        <taxon>Eukaryota</taxon>
        <taxon>Fungi</taxon>
        <taxon>Dikarya</taxon>
        <taxon>Ascomycota</taxon>
        <taxon>Pezizomycotina</taxon>
        <taxon>Dothideomycetes</taxon>
        <taxon>Pleosporomycetidae</taxon>
        <taxon>Pleosporales</taxon>
        <taxon>Lophiostomataceae</taxon>
        <taxon>Lophiostoma</taxon>
    </lineage>
</organism>
<evidence type="ECO:0000259" key="1">
    <source>
        <dbReference type="Pfam" id="PF24864"/>
    </source>
</evidence>
<dbReference type="AlphaFoldDB" id="A0A6A6SNL5"/>
<protein>
    <recommendedName>
        <fullName evidence="1">DUF7730 domain-containing protein</fullName>
    </recommendedName>
</protein>
<dbReference type="PANTHER" id="PTHR38790">
    <property type="entry name" value="2EXR DOMAIN-CONTAINING PROTEIN-RELATED"/>
    <property type="match status" value="1"/>
</dbReference>
<reference evidence="2" key="1">
    <citation type="journal article" date="2020" name="Stud. Mycol.">
        <title>101 Dothideomycetes genomes: a test case for predicting lifestyles and emergence of pathogens.</title>
        <authorList>
            <person name="Haridas S."/>
            <person name="Albert R."/>
            <person name="Binder M."/>
            <person name="Bloem J."/>
            <person name="Labutti K."/>
            <person name="Salamov A."/>
            <person name="Andreopoulos B."/>
            <person name="Baker S."/>
            <person name="Barry K."/>
            <person name="Bills G."/>
            <person name="Bluhm B."/>
            <person name="Cannon C."/>
            <person name="Castanera R."/>
            <person name="Culley D."/>
            <person name="Daum C."/>
            <person name="Ezra D."/>
            <person name="Gonzalez J."/>
            <person name="Henrissat B."/>
            <person name="Kuo A."/>
            <person name="Liang C."/>
            <person name="Lipzen A."/>
            <person name="Lutzoni F."/>
            <person name="Magnuson J."/>
            <person name="Mondo S."/>
            <person name="Nolan M."/>
            <person name="Ohm R."/>
            <person name="Pangilinan J."/>
            <person name="Park H.-J."/>
            <person name="Ramirez L."/>
            <person name="Alfaro M."/>
            <person name="Sun H."/>
            <person name="Tritt A."/>
            <person name="Yoshinaga Y."/>
            <person name="Zwiers L.-H."/>
            <person name="Turgeon B."/>
            <person name="Goodwin S."/>
            <person name="Spatafora J."/>
            <person name="Crous P."/>
            <person name="Grigoriev I."/>
        </authorList>
    </citation>
    <scope>NUCLEOTIDE SEQUENCE</scope>
    <source>
        <strain evidence="2">CBS 122681</strain>
    </source>
</reference>
<gene>
    <name evidence="2" type="ORF">K491DRAFT_722462</name>
</gene>
<feature type="domain" description="DUF7730" evidence="1">
    <location>
        <begin position="19"/>
        <end position="153"/>
    </location>
</feature>
<evidence type="ECO:0000313" key="3">
    <source>
        <dbReference type="Proteomes" id="UP000799324"/>
    </source>
</evidence>